<dbReference type="EMBL" id="CVRI01000047">
    <property type="protein sequence ID" value="CRK98006.1"/>
    <property type="molecule type" value="Genomic_DNA"/>
</dbReference>
<evidence type="ECO:0000313" key="2">
    <source>
        <dbReference type="Proteomes" id="UP000183832"/>
    </source>
</evidence>
<name>A0A1J1IG40_9DIPT</name>
<organism evidence="1 2">
    <name type="scientific">Clunio marinus</name>
    <dbReference type="NCBI Taxonomy" id="568069"/>
    <lineage>
        <taxon>Eukaryota</taxon>
        <taxon>Metazoa</taxon>
        <taxon>Ecdysozoa</taxon>
        <taxon>Arthropoda</taxon>
        <taxon>Hexapoda</taxon>
        <taxon>Insecta</taxon>
        <taxon>Pterygota</taxon>
        <taxon>Neoptera</taxon>
        <taxon>Endopterygota</taxon>
        <taxon>Diptera</taxon>
        <taxon>Nematocera</taxon>
        <taxon>Chironomoidea</taxon>
        <taxon>Chironomidae</taxon>
        <taxon>Clunio</taxon>
    </lineage>
</organism>
<sequence length="80" mass="9191">MPIMSVMENLPLKQNEVSKEIVSEATAFRNVHQVKSKIANKLPTSSLYVVCEFNLRWNLEGIYTFNLHEPPLSTMLNVKK</sequence>
<protein>
    <submittedName>
        <fullName evidence="1">CLUMA_CG011375, isoform A</fullName>
    </submittedName>
</protein>
<gene>
    <name evidence="1" type="ORF">CLUMA_CG011375</name>
</gene>
<accession>A0A1J1IG40</accession>
<dbReference type="AlphaFoldDB" id="A0A1J1IG40"/>
<evidence type="ECO:0000313" key="1">
    <source>
        <dbReference type="EMBL" id="CRK98006.1"/>
    </source>
</evidence>
<keyword evidence="2" id="KW-1185">Reference proteome</keyword>
<proteinExistence type="predicted"/>
<dbReference type="Proteomes" id="UP000183832">
    <property type="component" value="Unassembled WGS sequence"/>
</dbReference>
<reference evidence="1 2" key="1">
    <citation type="submission" date="2015-04" db="EMBL/GenBank/DDBJ databases">
        <authorList>
            <person name="Syromyatnikov M.Y."/>
            <person name="Popov V.N."/>
        </authorList>
    </citation>
    <scope>NUCLEOTIDE SEQUENCE [LARGE SCALE GENOMIC DNA]</scope>
</reference>